<dbReference type="OrthoDB" id="33049at2157"/>
<comment type="cofactor">
    <cofactor evidence="7">
        <name>FMNH2</name>
        <dbReference type="ChEBI" id="CHEBI:57618"/>
    </cofactor>
    <text evidence="7">Reduced FMN (FMNH(2)).</text>
</comment>
<feature type="binding site" evidence="7">
    <location>
        <position position="288"/>
    </location>
    <ligand>
        <name>FMN</name>
        <dbReference type="ChEBI" id="CHEBI:58210"/>
    </ligand>
</feature>
<protein>
    <recommendedName>
        <fullName evidence="3 7">Chorismate synthase</fullName>
        <shortName evidence="7">CS</shortName>
        <ecNumber evidence="3 7">4.2.3.5</ecNumber>
    </recommendedName>
    <alternativeName>
        <fullName evidence="7">5-enolpyruvylshikimate-3-phosphate phospholyase</fullName>
    </alternativeName>
</protein>
<dbReference type="InterPro" id="IPR000453">
    <property type="entry name" value="Chorismate_synth"/>
</dbReference>
<dbReference type="Pfam" id="PF01264">
    <property type="entry name" value="Chorismate_synt"/>
    <property type="match status" value="1"/>
</dbReference>
<dbReference type="InterPro" id="IPR020541">
    <property type="entry name" value="Chorismate_synthase_CS"/>
</dbReference>
<proteinExistence type="inferred from homology"/>
<comment type="catalytic activity">
    <reaction evidence="7">
        <text>5-O-(1-carboxyvinyl)-3-phosphoshikimate = chorismate + phosphate</text>
        <dbReference type="Rhea" id="RHEA:21020"/>
        <dbReference type="ChEBI" id="CHEBI:29748"/>
        <dbReference type="ChEBI" id="CHEBI:43474"/>
        <dbReference type="ChEBI" id="CHEBI:57701"/>
        <dbReference type="EC" id="4.2.3.5"/>
    </reaction>
</comment>
<dbReference type="SUPFAM" id="SSF103263">
    <property type="entry name" value="Chorismate synthase, AroC"/>
    <property type="match status" value="1"/>
</dbReference>
<dbReference type="EMBL" id="CP042905">
    <property type="protein sequence ID" value="QEE17675.1"/>
    <property type="molecule type" value="Genomic_DNA"/>
</dbReference>
<accession>A0A5B9DF47</accession>
<dbReference type="NCBIfam" id="TIGR00033">
    <property type="entry name" value="aroC"/>
    <property type="match status" value="1"/>
</dbReference>
<keyword evidence="9" id="KW-1185">Reference proteome</keyword>
<dbReference type="PIRSF" id="PIRSF001456">
    <property type="entry name" value="Chorismate_synth"/>
    <property type="match status" value="1"/>
</dbReference>
<dbReference type="KEGG" id="psyt:DSAG12_03512"/>
<dbReference type="HAMAP" id="MF_00300">
    <property type="entry name" value="Chorismate_synth"/>
    <property type="match status" value="1"/>
</dbReference>
<keyword evidence="7" id="KW-0521">NADP</keyword>
<feature type="binding site" evidence="7">
    <location>
        <begin position="127"/>
        <end position="129"/>
    </location>
    <ligand>
        <name>FMN</name>
        <dbReference type="ChEBI" id="CHEBI:58210"/>
    </ligand>
</feature>
<reference evidence="8 9" key="1">
    <citation type="journal article" date="2020" name="Nature">
        <title>Isolation of an archaeon at the prokaryote-eukaryote interface.</title>
        <authorList>
            <person name="Imachi H."/>
            <person name="Nobu M.K."/>
            <person name="Nakahara N."/>
            <person name="Morono Y."/>
            <person name="Ogawara M."/>
            <person name="Takaki Y."/>
            <person name="Takano Y."/>
            <person name="Uematsu K."/>
            <person name="Ikuta T."/>
            <person name="Ito M."/>
            <person name="Matsui Y."/>
            <person name="Miyazaki M."/>
            <person name="Murata K."/>
            <person name="Saito Y."/>
            <person name="Sakai S."/>
            <person name="Song C."/>
            <person name="Tasumi E."/>
            <person name="Yamanaka Y."/>
            <person name="Yamaguchi T."/>
            <person name="Kamagata Y."/>
            <person name="Tamaki H."/>
            <person name="Takai K."/>
        </authorList>
    </citation>
    <scope>NUCLEOTIDE SEQUENCE [LARGE SCALE GENOMIC DNA]</scope>
    <source>
        <strain evidence="8 9">MK-D1</strain>
    </source>
</reference>
<dbReference type="GO" id="GO:0004107">
    <property type="term" value="F:chorismate synthase activity"/>
    <property type="evidence" value="ECO:0007669"/>
    <property type="project" value="UniProtKB-UniRule"/>
</dbReference>
<keyword evidence="4 7" id="KW-0028">Amino-acid biosynthesis</keyword>
<dbReference type="PROSITE" id="PS00788">
    <property type="entry name" value="CHORISMATE_SYNTHASE_2"/>
    <property type="match status" value="1"/>
</dbReference>
<dbReference type="InterPro" id="IPR035904">
    <property type="entry name" value="Chorismate_synth_AroC_sf"/>
</dbReference>
<feature type="binding site" evidence="7">
    <location>
        <begin position="303"/>
        <end position="307"/>
    </location>
    <ligand>
        <name>FMN</name>
        <dbReference type="ChEBI" id="CHEBI:58210"/>
    </ligand>
</feature>
<name>A0A5B9DF47_9ARCH</name>
<dbReference type="PANTHER" id="PTHR21085:SF0">
    <property type="entry name" value="CHORISMATE SYNTHASE"/>
    <property type="match status" value="1"/>
</dbReference>
<comment type="function">
    <text evidence="7">Catalyzes the anti-1,4-elimination of the C-3 phosphate and the C-6 proR hydrogen from 5-enolpyruvylshikimate-3-phosphate (EPSP) to yield chorismate, which is the branch point compound that serves as the starting substrate for the three terminal pathways of aromatic amino acid biosynthesis. This reaction introduces a second double bond into the aromatic ring system.</text>
</comment>
<evidence type="ECO:0000256" key="4">
    <source>
        <dbReference type="ARBA" id="ARBA00022605"/>
    </source>
</evidence>
<evidence type="ECO:0000313" key="8">
    <source>
        <dbReference type="EMBL" id="QEE17675.1"/>
    </source>
</evidence>
<keyword evidence="7" id="KW-0285">Flavoprotein</keyword>
<sequence>MLNRDIFGRLFQIELFGESHSEEIGVIIKGVPKNIKLDFDFIQYELDRRRPGQNDLMSTRDEPDKFNFTNGVKDKTTTGENIRIAIPNINTHSQDYLQFEDIYRPSHVDYPARLRYGSKINLKGGGRFSGRLTAPIVAAGAIAKMILKQYGVNIAGFTSQIGSIKDENHYSIMQIQKKVESSIVRGMNSDLDKRMINLIEDLIKQKDSVGGVVTIQIKNYPPGIGDPWFHSLESDLAAAILSIPSTRGIEFGTGFKAANMLGSEHNDLYILKNGIISTKTNHCGGIIGGISIGTPITFNVPIKPTASIGKTQKTLNFKTKKLTNLKIIGRHDPCIVPRVLIAIEAITAIVLVDHLLISKNQYK</sequence>
<dbReference type="GO" id="GO:0008652">
    <property type="term" value="P:amino acid biosynthetic process"/>
    <property type="evidence" value="ECO:0007669"/>
    <property type="project" value="UniProtKB-KW"/>
</dbReference>
<feature type="binding site" evidence="7">
    <location>
        <position position="49"/>
    </location>
    <ligand>
        <name>NADP(+)</name>
        <dbReference type="ChEBI" id="CHEBI:58349"/>
    </ligand>
</feature>
<dbReference type="UniPathway" id="UPA00053">
    <property type="reaction ID" value="UER00090"/>
</dbReference>
<dbReference type="RefSeq" id="WP_147664563.1">
    <property type="nucleotide sequence ID" value="NZ_CP042905.2"/>
</dbReference>
<evidence type="ECO:0000256" key="1">
    <source>
        <dbReference type="ARBA" id="ARBA00005044"/>
    </source>
</evidence>
<feature type="binding site" evidence="7">
    <location>
        <position position="330"/>
    </location>
    <ligand>
        <name>FMN</name>
        <dbReference type="ChEBI" id="CHEBI:58210"/>
    </ligand>
</feature>
<keyword evidence="5 7" id="KW-0057">Aromatic amino acid biosynthesis</keyword>
<organism evidence="8 9">
    <name type="scientific">Promethearchaeum syntrophicum</name>
    <dbReference type="NCBI Taxonomy" id="2594042"/>
    <lineage>
        <taxon>Archaea</taxon>
        <taxon>Promethearchaeati</taxon>
        <taxon>Promethearchaeota</taxon>
        <taxon>Promethearchaeia</taxon>
        <taxon>Promethearchaeales</taxon>
        <taxon>Promethearchaeaceae</taxon>
        <taxon>Promethearchaeum</taxon>
    </lineage>
</organism>
<dbReference type="GO" id="GO:0005829">
    <property type="term" value="C:cytosol"/>
    <property type="evidence" value="ECO:0007669"/>
    <property type="project" value="TreeGrafter"/>
</dbReference>
<reference evidence="8 9" key="2">
    <citation type="journal article" date="2024" name="Int. J. Syst. Evol. Microbiol.">
        <title>Promethearchaeum syntrophicum gen. nov., sp. nov., an anaerobic, obligately syntrophic archaeon, the first isolate of the lineage 'Asgard' archaea, and proposal of the new archaeal phylum Promethearchaeota phyl. nov. and kingdom Promethearchaeati regn. nov.</title>
        <authorList>
            <person name="Imachi H."/>
            <person name="Nobu M.K."/>
            <person name="Kato S."/>
            <person name="Takaki Y."/>
            <person name="Miyazaki M."/>
            <person name="Miyata M."/>
            <person name="Ogawara M."/>
            <person name="Saito Y."/>
            <person name="Sakai S."/>
            <person name="Tahara Y.O."/>
            <person name="Takano Y."/>
            <person name="Tasumi E."/>
            <person name="Uematsu K."/>
            <person name="Yoshimura T."/>
            <person name="Itoh T."/>
            <person name="Ohkuma M."/>
            <person name="Takai K."/>
        </authorList>
    </citation>
    <scope>NUCLEOTIDE SEQUENCE [LARGE SCALE GENOMIC DNA]</scope>
    <source>
        <strain evidence="8 9">MK-D1</strain>
    </source>
</reference>
<comment type="caution">
    <text evidence="7">Lacks conserved residue(s) required for the propagation of feature annotation.</text>
</comment>
<keyword evidence="6 7" id="KW-0456">Lyase</keyword>
<evidence type="ECO:0000313" key="9">
    <source>
        <dbReference type="Proteomes" id="UP000321408"/>
    </source>
</evidence>
<keyword evidence="7" id="KW-0274">FAD</keyword>
<dbReference type="GeneID" id="41331483"/>
<evidence type="ECO:0000256" key="7">
    <source>
        <dbReference type="HAMAP-Rule" id="MF_00300"/>
    </source>
</evidence>
<dbReference type="GO" id="GO:0009073">
    <property type="term" value="P:aromatic amino acid family biosynthetic process"/>
    <property type="evidence" value="ECO:0007669"/>
    <property type="project" value="UniProtKB-KW"/>
</dbReference>
<evidence type="ECO:0000256" key="2">
    <source>
        <dbReference type="ARBA" id="ARBA00008014"/>
    </source>
</evidence>
<gene>
    <name evidence="7 8" type="primary">aroC</name>
    <name evidence="8" type="ORF">DSAG12_03512</name>
</gene>
<dbReference type="PANTHER" id="PTHR21085">
    <property type="entry name" value="CHORISMATE SYNTHASE"/>
    <property type="match status" value="1"/>
</dbReference>
<dbReference type="GO" id="GO:0009423">
    <property type="term" value="P:chorismate biosynthetic process"/>
    <property type="evidence" value="ECO:0007669"/>
    <property type="project" value="UniProtKB-UniRule"/>
</dbReference>
<evidence type="ECO:0000256" key="6">
    <source>
        <dbReference type="ARBA" id="ARBA00023239"/>
    </source>
</evidence>
<evidence type="ECO:0000256" key="3">
    <source>
        <dbReference type="ARBA" id="ARBA00013036"/>
    </source>
</evidence>
<dbReference type="EC" id="4.2.3.5" evidence="3 7"/>
<dbReference type="AlphaFoldDB" id="A0A5B9DF47"/>
<dbReference type="NCBIfam" id="NF003793">
    <property type="entry name" value="PRK05382.1"/>
    <property type="match status" value="1"/>
</dbReference>
<dbReference type="CDD" id="cd07304">
    <property type="entry name" value="Chorismate_synthase"/>
    <property type="match status" value="1"/>
</dbReference>
<evidence type="ECO:0000256" key="5">
    <source>
        <dbReference type="ARBA" id="ARBA00023141"/>
    </source>
</evidence>
<dbReference type="Proteomes" id="UP000321408">
    <property type="component" value="Chromosome"/>
</dbReference>
<comment type="pathway">
    <text evidence="1 7">Metabolic intermediate biosynthesis; chorismate biosynthesis; chorismate from D-erythrose 4-phosphate and phosphoenolpyruvate: step 7/7.</text>
</comment>
<dbReference type="Gene3D" id="3.60.150.10">
    <property type="entry name" value="Chorismate synthase AroC"/>
    <property type="match status" value="1"/>
</dbReference>
<dbReference type="GO" id="GO:0010181">
    <property type="term" value="F:FMN binding"/>
    <property type="evidence" value="ECO:0007669"/>
    <property type="project" value="TreeGrafter"/>
</dbReference>
<keyword evidence="7" id="KW-0288">FMN</keyword>
<comment type="similarity">
    <text evidence="2 7">Belongs to the chorismate synthase family.</text>
</comment>